<evidence type="ECO:0000259" key="7">
    <source>
        <dbReference type="Pfam" id="PF01292"/>
    </source>
</evidence>
<accession>A0A2W7IZP1</accession>
<protein>
    <submittedName>
        <fullName evidence="8">Cytochrome b</fullName>
    </submittedName>
</protein>
<dbReference type="InterPro" id="IPR011577">
    <property type="entry name" value="Cyt_b561_bac/Ni-Hgenase"/>
</dbReference>
<keyword evidence="2" id="KW-1003">Cell membrane</keyword>
<dbReference type="Pfam" id="PF01292">
    <property type="entry name" value="Ni_hydr_CYTB"/>
    <property type="match status" value="1"/>
</dbReference>
<evidence type="ECO:0000256" key="1">
    <source>
        <dbReference type="ARBA" id="ARBA00004651"/>
    </source>
</evidence>
<dbReference type="PANTHER" id="PTHR30485:SF2">
    <property type="entry name" value="BLL0597 PROTEIN"/>
    <property type="match status" value="1"/>
</dbReference>
<dbReference type="GO" id="GO:0020037">
    <property type="term" value="F:heme binding"/>
    <property type="evidence" value="ECO:0007669"/>
    <property type="project" value="TreeGrafter"/>
</dbReference>
<feature type="transmembrane region" description="Helical" evidence="6">
    <location>
        <begin position="21"/>
        <end position="40"/>
    </location>
</feature>
<feature type="transmembrane region" description="Helical" evidence="6">
    <location>
        <begin position="46"/>
        <end position="65"/>
    </location>
</feature>
<dbReference type="RefSeq" id="WP_111398686.1">
    <property type="nucleotide sequence ID" value="NZ_QKYU01000013.1"/>
</dbReference>
<dbReference type="SUPFAM" id="SSF81342">
    <property type="entry name" value="Transmembrane di-heme cytochromes"/>
    <property type="match status" value="1"/>
</dbReference>
<evidence type="ECO:0000256" key="4">
    <source>
        <dbReference type="ARBA" id="ARBA00022989"/>
    </source>
</evidence>
<keyword evidence="3 6" id="KW-0812">Transmembrane</keyword>
<proteinExistence type="predicted"/>
<feature type="transmembrane region" description="Helical" evidence="6">
    <location>
        <begin position="156"/>
        <end position="178"/>
    </location>
</feature>
<dbReference type="InterPro" id="IPR016174">
    <property type="entry name" value="Di-haem_cyt_TM"/>
</dbReference>
<name>A0A2W7IZP1_9PROT</name>
<organism evidence="8 9">
    <name type="scientific">Humitalea rosea</name>
    <dbReference type="NCBI Taxonomy" id="990373"/>
    <lineage>
        <taxon>Bacteria</taxon>
        <taxon>Pseudomonadati</taxon>
        <taxon>Pseudomonadota</taxon>
        <taxon>Alphaproteobacteria</taxon>
        <taxon>Acetobacterales</taxon>
        <taxon>Roseomonadaceae</taxon>
        <taxon>Humitalea</taxon>
    </lineage>
</organism>
<comment type="subcellular location">
    <subcellularLocation>
        <location evidence="1">Cell membrane</location>
        <topology evidence="1">Multi-pass membrane protein</topology>
    </subcellularLocation>
</comment>
<dbReference type="PANTHER" id="PTHR30485">
    <property type="entry name" value="NI/FE-HYDROGENASE 1 B-TYPE CYTOCHROME SUBUNIT"/>
    <property type="match status" value="1"/>
</dbReference>
<evidence type="ECO:0000256" key="2">
    <source>
        <dbReference type="ARBA" id="ARBA00022475"/>
    </source>
</evidence>
<evidence type="ECO:0000313" key="8">
    <source>
        <dbReference type="EMBL" id="PZW44837.1"/>
    </source>
</evidence>
<evidence type="ECO:0000256" key="3">
    <source>
        <dbReference type="ARBA" id="ARBA00022692"/>
    </source>
</evidence>
<evidence type="ECO:0000256" key="5">
    <source>
        <dbReference type="ARBA" id="ARBA00023136"/>
    </source>
</evidence>
<sequence>MSDGASGTTAGMTRIRVWDPWVRLVHWSLVGLVALSWWTAETGRMALHITSGLIILALVVFRILWGLVGSENARFAHFLRSPKLALAHLRAWREREPDHETTHNAAGGWMVIAILGLLLIQAVTGLFSKDEVLARGPLARRVSDGVSDLLSDVHGATFNLVLAVVALHVVAVVAYRVLKGQDLVRPMITGIKRLPAAYAASAPRLAPAWLGAVLLALAAALSVWVSRLG</sequence>
<evidence type="ECO:0000313" key="9">
    <source>
        <dbReference type="Proteomes" id="UP000249688"/>
    </source>
</evidence>
<dbReference type="EMBL" id="QKYU01000013">
    <property type="protein sequence ID" value="PZW44837.1"/>
    <property type="molecule type" value="Genomic_DNA"/>
</dbReference>
<dbReference type="Proteomes" id="UP000249688">
    <property type="component" value="Unassembled WGS sequence"/>
</dbReference>
<feature type="domain" description="Cytochrome b561 bacterial/Ni-hydrogenase" evidence="7">
    <location>
        <begin position="17"/>
        <end position="190"/>
    </location>
</feature>
<reference evidence="8 9" key="1">
    <citation type="submission" date="2018-06" db="EMBL/GenBank/DDBJ databases">
        <title>Genomic Encyclopedia of Archaeal and Bacterial Type Strains, Phase II (KMG-II): from individual species to whole genera.</title>
        <authorList>
            <person name="Goeker M."/>
        </authorList>
    </citation>
    <scope>NUCLEOTIDE SEQUENCE [LARGE SCALE GENOMIC DNA]</scope>
    <source>
        <strain evidence="8 9">DSM 24525</strain>
    </source>
</reference>
<evidence type="ECO:0000256" key="6">
    <source>
        <dbReference type="SAM" id="Phobius"/>
    </source>
</evidence>
<comment type="caution">
    <text evidence="8">The sequence shown here is derived from an EMBL/GenBank/DDBJ whole genome shotgun (WGS) entry which is preliminary data.</text>
</comment>
<feature type="transmembrane region" description="Helical" evidence="6">
    <location>
        <begin position="208"/>
        <end position="226"/>
    </location>
</feature>
<dbReference type="GO" id="GO:0009055">
    <property type="term" value="F:electron transfer activity"/>
    <property type="evidence" value="ECO:0007669"/>
    <property type="project" value="InterPro"/>
</dbReference>
<keyword evidence="9" id="KW-1185">Reference proteome</keyword>
<feature type="transmembrane region" description="Helical" evidence="6">
    <location>
        <begin position="105"/>
        <end position="127"/>
    </location>
</feature>
<keyword evidence="4 6" id="KW-1133">Transmembrane helix</keyword>
<dbReference type="OrthoDB" id="196472at2"/>
<dbReference type="AlphaFoldDB" id="A0A2W7IZP1"/>
<keyword evidence="5 6" id="KW-0472">Membrane</keyword>
<dbReference type="InterPro" id="IPR051542">
    <property type="entry name" value="Hydrogenase_cytochrome"/>
</dbReference>
<dbReference type="GO" id="GO:0022904">
    <property type="term" value="P:respiratory electron transport chain"/>
    <property type="evidence" value="ECO:0007669"/>
    <property type="project" value="InterPro"/>
</dbReference>
<dbReference type="GO" id="GO:0005886">
    <property type="term" value="C:plasma membrane"/>
    <property type="evidence" value="ECO:0007669"/>
    <property type="project" value="UniProtKB-SubCell"/>
</dbReference>
<dbReference type="Gene3D" id="1.20.950.20">
    <property type="entry name" value="Transmembrane di-heme cytochromes, Chain C"/>
    <property type="match status" value="1"/>
</dbReference>
<gene>
    <name evidence="8" type="ORF">C8P66_1132</name>
</gene>